<sequence length="343" mass="37730">MNLSRLAPAAFVALLLLTGCPEKKSTVETDTTPAEAALPKAPAFNADSAYAYTARQVAFGPRVPNTPAHVTTGDWIIRKFKEAGLTVKEQPFEAMAFDGKMLRSRNIVAQYQPQATRRIAVFTHWDTRPFADKDKQNKNAPLDGASDGASGVGIALEMARVLAAQPDSLAPGVGVDFILFDSEDYGYDSATQGEKKNLLAEQENRGESSWCLGSQYWAKHLLPANYKPSYGILLDMVGAKNARFSREELSRQQARDVVDKVWNTAAQLGFSDYFLFNDSGGITDDHVFTNQAGVRTIDIIDHLPVGDDYFPAYHHTTQDNMSVIDKRTLKAVGQTVLTTLYNE</sequence>
<evidence type="ECO:0000259" key="3">
    <source>
        <dbReference type="Pfam" id="PF04389"/>
    </source>
</evidence>
<name>A0A239B7E5_9BACT</name>
<organism evidence="4 5">
    <name type="scientific">Hymenobacter mucosus</name>
    <dbReference type="NCBI Taxonomy" id="1411120"/>
    <lineage>
        <taxon>Bacteria</taxon>
        <taxon>Pseudomonadati</taxon>
        <taxon>Bacteroidota</taxon>
        <taxon>Cytophagia</taxon>
        <taxon>Cytophagales</taxon>
        <taxon>Hymenobacteraceae</taxon>
        <taxon>Hymenobacter</taxon>
    </lineage>
</organism>
<keyword evidence="2" id="KW-0012">Acyltransferase</keyword>
<dbReference type="InterPro" id="IPR040234">
    <property type="entry name" value="QC/QCL"/>
</dbReference>
<dbReference type="AlphaFoldDB" id="A0A239B7E5"/>
<keyword evidence="5" id="KW-1185">Reference proteome</keyword>
<dbReference type="Proteomes" id="UP000198310">
    <property type="component" value="Unassembled WGS sequence"/>
</dbReference>
<dbReference type="Pfam" id="PF04389">
    <property type="entry name" value="Peptidase_M28"/>
    <property type="match status" value="1"/>
</dbReference>
<evidence type="ECO:0000313" key="5">
    <source>
        <dbReference type="Proteomes" id="UP000198310"/>
    </source>
</evidence>
<keyword evidence="1" id="KW-0808">Transferase</keyword>
<dbReference type="PANTHER" id="PTHR12283:SF6">
    <property type="entry name" value="GLUTAMINYL-PEPTIDE CYCLOTRANSFERASE-RELATED"/>
    <property type="match status" value="1"/>
</dbReference>
<dbReference type="PROSITE" id="PS51257">
    <property type="entry name" value="PROKAR_LIPOPROTEIN"/>
    <property type="match status" value="1"/>
</dbReference>
<dbReference type="GO" id="GO:0008270">
    <property type="term" value="F:zinc ion binding"/>
    <property type="evidence" value="ECO:0007669"/>
    <property type="project" value="TreeGrafter"/>
</dbReference>
<evidence type="ECO:0000256" key="2">
    <source>
        <dbReference type="ARBA" id="ARBA00023315"/>
    </source>
</evidence>
<evidence type="ECO:0000313" key="4">
    <source>
        <dbReference type="EMBL" id="SNS03790.1"/>
    </source>
</evidence>
<feature type="domain" description="Peptidase M28" evidence="3">
    <location>
        <begin position="106"/>
        <end position="338"/>
    </location>
</feature>
<dbReference type="PANTHER" id="PTHR12283">
    <property type="entry name" value="GLUTAMINYL-PEPTIDE CYCLOTRANSFERASE"/>
    <property type="match status" value="1"/>
</dbReference>
<reference evidence="5" key="1">
    <citation type="submission" date="2017-06" db="EMBL/GenBank/DDBJ databases">
        <authorList>
            <person name="Varghese N."/>
            <person name="Submissions S."/>
        </authorList>
    </citation>
    <scope>NUCLEOTIDE SEQUENCE [LARGE SCALE GENOMIC DNA]</scope>
    <source>
        <strain evidence="5">DSM 28041</strain>
    </source>
</reference>
<dbReference type="SUPFAM" id="SSF53187">
    <property type="entry name" value="Zn-dependent exopeptidases"/>
    <property type="match status" value="1"/>
</dbReference>
<dbReference type="Gene3D" id="3.40.630.10">
    <property type="entry name" value="Zn peptidases"/>
    <property type="match status" value="1"/>
</dbReference>
<proteinExistence type="predicted"/>
<dbReference type="InterPro" id="IPR007484">
    <property type="entry name" value="Peptidase_M28"/>
</dbReference>
<evidence type="ECO:0000256" key="1">
    <source>
        <dbReference type="ARBA" id="ARBA00022679"/>
    </source>
</evidence>
<gene>
    <name evidence="4" type="ORF">SAMN06269173_11925</name>
</gene>
<protein>
    <submittedName>
        <fullName evidence="4">Peptidase family M28</fullName>
    </submittedName>
</protein>
<dbReference type="EMBL" id="FZNS01000019">
    <property type="protein sequence ID" value="SNS03790.1"/>
    <property type="molecule type" value="Genomic_DNA"/>
</dbReference>
<accession>A0A239B7E5</accession>
<dbReference type="RefSeq" id="WP_089334371.1">
    <property type="nucleotide sequence ID" value="NZ_FZNS01000019.1"/>
</dbReference>
<dbReference type="GO" id="GO:0016603">
    <property type="term" value="F:glutaminyl-peptide cyclotransferase activity"/>
    <property type="evidence" value="ECO:0007669"/>
    <property type="project" value="TreeGrafter"/>
</dbReference>